<dbReference type="EMBL" id="UINC01123615">
    <property type="protein sequence ID" value="SVD00207.1"/>
    <property type="molecule type" value="Genomic_DNA"/>
</dbReference>
<evidence type="ECO:0000313" key="1">
    <source>
        <dbReference type="EMBL" id="SVD00207.1"/>
    </source>
</evidence>
<reference evidence="1" key="1">
    <citation type="submission" date="2018-05" db="EMBL/GenBank/DDBJ databases">
        <authorList>
            <person name="Lanie J.A."/>
            <person name="Ng W.-L."/>
            <person name="Kazmierczak K.M."/>
            <person name="Andrzejewski T.M."/>
            <person name="Davidsen T.M."/>
            <person name="Wayne K.J."/>
            <person name="Tettelin H."/>
            <person name="Glass J.I."/>
            <person name="Rusch D."/>
            <person name="Podicherti R."/>
            <person name="Tsui H.-C.T."/>
            <person name="Winkler M.E."/>
        </authorList>
    </citation>
    <scope>NUCLEOTIDE SEQUENCE</scope>
</reference>
<organism evidence="1">
    <name type="scientific">marine metagenome</name>
    <dbReference type="NCBI Taxonomy" id="408172"/>
    <lineage>
        <taxon>unclassified sequences</taxon>
        <taxon>metagenomes</taxon>
        <taxon>ecological metagenomes</taxon>
    </lineage>
</organism>
<accession>A0A382RT13</accession>
<sequence>MERITAYPDRKMEVKFRIEEKVKGTHGGRDPYPHE</sequence>
<proteinExistence type="predicted"/>
<feature type="non-terminal residue" evidence="1">
    <location>
        <position position="35"/>
    </location>
</feature>
<gene>
    <name evidence="1" type="ORF">METZ01_LOCUS353061</name>
</gene>
<dbReference type="AlphaFoldDB" id="A0A382RT13"/>
<name>A0A382RT13_9ZZZZ</name>
<protein>
    <submittedName>
        <fullName evidence="1">Uncharacterized protein</fullName>
    </submittedName>
</protein>